<dbReference type="InterPro" id="IPR013126">
    <property type="entry name" value="Hsp_70_fam"/>
</dbReference>
<dbReference type="Pfam" id="PF00012">
    <property type="entry name" value="HSP70"/>
    <property type="match status" value="1"/>
</dbReference>
<dbReference type="EMBL" id="JAVXUP010000009">
    <property type="protein sequence ID" value="KAK3043187.1"/>
    <property type="molecule type" value="Genomic_DNA"/>
</dbReference>
<dbReference type="Gene3D" id="3.30.420.40">
    <property type="match status" value="1"/>
</dbReference>
<dbReference type="FunFam" id="3.90.640.10:FF:000003">
    <property type="entry name" value="Molecular chaperone DnaK"/>
    <property type="match status" value="1"/>
</dbReference>
<name>A0AA89BNI5_9ASTE</name>
<dbReference type="Gene3D" id="3.90.640.10">
    <property type="entry name" value="Actin, Chain A, domain 4"/>
    <property type="match status" value="1"/>
</dbReference>
<organism evidence="3 4">
    <name type="scientific">Escallonia herrerae</name>
    <dbReference type="NCBI Taxonomy" id="1293975"/>
    <lineage>
        <taxon>Eukaryota</taxon>
        <taxon>Viridiplantae</taxon>
        <taxon>Streptophyta</taxon>
        <taxon>Embryophyta</taxon>
        <taxon>Tracheophyta</taxon>
        <taxon>Spermatophyta</taxon>
        <taxon>Magnoliopsida</taxon>
        <taxon>eudicotyledons</taxon>
        <taxon>Gunneridae</taxon>
        <taxon>Pentapetalae</taxon>
        <taxon>asterids</taxon>
        <taxon>campanulids</taxon>
        <taxon>Escalloniales</taxon>
        <taxon>Escalloniaceae</taxon>
        <taxon>Escallonia</taxon>
    </lineage>
</organism>
<dbReference type="PANTHER" id="PTHR19375">
    <property type="entry name" value="HEAT SHOCK PROTEIN 70KDA"/>
    <property type="match status" value="1"/>
</dbReference>
<keyword evidence="2" id="KW-0067">ATP-binding</keyword>
<keyword evidence="1" id="KW-0547">Nucleotide-binding</keyword>
<dbReference type="GO" id="GO:0005524">
    <property type="term" value="F:ATP binding"/>
    <property type="evidence" value="ECO:0007669"/>
    <property type="project" value="UniProtKB-KW"/>
</dbReference>
<reference evidence="3" key="1">
    <citation type="submission" date="2022-12" db="EMBL/GenBank/DDBJ databases">
        <title>Draft genome assemblies for two species of Escallonia (Escalloniales).</title>
        <authorList>
            <person name="Chanderbali A."/>
            <person name="Dervinis C."/>
            <person name="Anghel I."/>
            <person name="Soltis D."/>
            <person name="Soltis P."/>
            <person name="Zapata F."/>
        </authorList>
    </citation>
    <scope>NUCLEOTIDE SEQUENCE</scope>
    <source>
        <strain evidence="3">UCBG64.0493</strain>
        <tissue evidence="3">Leaf</tissue>
    </source>
</reference>
<dbReference type="GO" id="GO:0140662">
    <property type="term" value="F:ATP-dependent protein folding chaperone"/>
    <property type="evidence" value="ECO:0007669"/>
    <property type="project" value="InterPro"/>
</dbReference>
<accession>A0AA89BNI5</accession>
<dbReference type="SUPFAM" id="SSF53067">
    <property type="entry name" value="Actin-like ATPase domain"/>
    <property type="match status" value="1"/>
</dbReference>
<evidence type="ECO:0000313" key="4">
    <source>
        <dbReference type="Proteomes" id="UP001188597"/>
    </source>
</evidence>
<proteinExistence type="predicted"/>
<keyword evidence="4" id="KW-1185">Reference proteome</keyword>
<evidence type="ECO:0000313" key="3">
    <source>
        <dbReference type="EMBL" id="KAK3043187.1"/>
    </source>
</evidence>
<dbReference type="AlphaFoldDB" id="A0AA89BNI5"/>
<evidence type="ECO:0000256" key="1">
    <source>
        <dbReference type="ARBA" id="ARBA00022741"/>
    </source>
</evidence>
<evidence type="ECO:0008006" key="5">
    <source>
        <dbReference type="Google" id="ProtNLM"/>
    </source>
</evidence>
<evidence type="ECO:0000256" key="2">
    <source>
        <dbReference type="ARBA" id="ARBA00022840"/>
    </source>
</evidence>
<dbReference type="Proteomes" id="UP001188597">
    <property type="component" value="Unassembled WGS sequence"/>
</dbReference>
<comment type="caution">
    <text evidence="3">The sequence shown here is derived from an EMBL/GenBank/DDBJ whole genome shotgun (WGS) entry which is preliminary data.</text>
</comment>
<dbReference type="InterPro" id="IPR043129">
    <property type="entry name" value="ATPase_NBD"/>
</dbReference>
<gene>
    <name evidence="3" type="ORF">RJ639_001620</name>
</gene>
<protein>
    <recommendedName>
        <fullName evidence="5">Heat shock protein 70</fullName>
    </recommendedName>
</protein>
<sequence length="110" mass="12037">MELSTLIQASISLSFITGTADGPKHIDTTLTREKFEELCSDLLDRLKTPVENSLRDATLSFKDLDEVILVGGLTRIPVGLEFELLNYMYKWGVVSGGSGRCQAAVASSKR</sequence>